<name>A0ABN9PQR9_9DINO</name>
<sequence>MYLMLWCAALFCLFSECLCSHRRRMQMGSMEAVPSLGCGSGANPSTDTFSIKTVPSPDLDLPNISREYSVYLPPSYSQSSPSPLVMVFHGWGEQASTYHTSYGFDDLARENDFIAVYPQGLDDCQAGADCQHMHSWNGGGTTNNDQACAKYSYVYTYYYSYAYYYDYCYESCAAKSHGCNPCDWTTCYDDVAFVGEMLDYLQTEYCIDLRRQYAIGCSNGGVMTFELVKNLPGQFAGIGSACGARPHAGWDGTLGDGPPVSLIMIGGDRDKVIPLYDPPGVGPPTDKWWWDGYIWAGLRESSAHYVQKNGCVGTIAREFPVGLYTANDMSCVEDGYDCQGGTSVVRCVFSGGHDFNTGTGSDDMLDGPQIMWDFLNARPLIGYSSVNSAMPTPSPSATGTRVSSSTRSSTTVTSRISTMTSMSGTVTSTTATSEAATSTITLTITTTQIAPTPVPSPSVTSTTVTSSVRSSTIVASTTASSASTTQATATTLVYMVAGSLSFESSGTLDEVTNVVTSYLSSLYGVRDDQLLVSVAYASARSVFNSWDVGFEIVAPFVSAEQILDMTNEIVNDCSSFAANLKTHFQSQGMEMVESSLTVAPPDMNVVPATVTSASVTVNNTSATSEAVTSTTTWTSIAIPTTTATAISTAAATATATAAPTGDLSSAARRSSAAKPLAWWLALAAAGLIGARIGNRI</sequence>
<dbReference type="SUPFAM" id="SSF53474">
    <property type="entry name" value="alpha/beta-Hydrolases"/>
    <property type="match status" value="1"/>
</dbReference>
<keyword evidence="6" id="KW-0378">Hydrolase</keyword>
<feature type="signal peptide" evidence="11">
    <location>
        <begin position="1"/>
        <end position="19"/>
    </location>
</feature>
<evidence type="ECO:0000256" key="2">
    <source>
        <dbReference type="ARBA" id="ARBA00010278"/>
    </source>
</evidence>
<keyword evidence="4" id="KW-0858">Xylan degradation</keyword>
<feature type="region of interest" description="Disordered" evidence="10">
    <location>
        <begin position="389"/>
        <end position="414"/>
    </location>
</feature>
<dbReference type="EMBL" id="CAUYUJ010001304">
    <property type="protein sequence ID" value="CAK0795276.1"/>
    <property type="molecule type" value="Genomic_DNA"/>
</dbReference>
<comment type="subcellular location">
    <subcellularLocation>
        <location evidence="1">Secreted</location>
    </subcellularLocation>
</comment>
<evidence type="ECO:0008006" key="14">
    <source>
        <dbReference type="Google" id="ProtNLM"/>
    </source>
</evidence>
<evidence type="ECO:0000256" key="3">
    <source>
        <dbReference type="ARBA" id="ARBA00022525"/>
    </source>
</evidence>
<feature type="compositionally biased region" description="Low complexity" evidence="10">
    <location>
        <begin position="398"/>
        <end position="414"/>
    </location>
</feature>
<keyword evidence="8" id="KW-0624">Polysaccharide degradation</keyword>
<evidence type="ECO:0000313" key="12">
    <source>
        <dbReference type="EMBL" id="CAK0795276.1"/>
    </source>
</evidence>
<evidence type="ECO:0000256" key="9">
    <source>
        <dbReference type="ARBA" id="ARBA00025250"/>
    </source>
</evidence>
<dbReference type="Proteomes" id="UP001189429">
    <property type="component" value="Unassembled WGS sequence"/>
</dbReference>
<evidence type="ECO:0000256" key="5">
    <source>
        <dbReference type="ARBA" id="ARBA00022729"/>
    </source>
</evidence>
<evidence type="ECO:0000256" key="11">
    <source>
        <dbReference type="SAM" id="SignalP"/>
    </source>
</evidence>
<comment type="caution">
    <text evidence="12">The sequence shown here is derived from an EMBL/GenBank/DDBJ whole genome shotgun (WGS) entry which is preliminary data.</text>
</comment>
<dbReference type="PANTHER" id="PTHR38050:SF1">
    <property type="entry name" value="FERULOYL ESTERASE C"/>
    <property type="match status" value="1"/>
</dbReference>
<evidence type="ECO:0000256" key="7">
    <source>
        <dbReference type="ARBA" id="ARBA00023277"/>
    </source>
</evidence>
<feature type="chain" id="PRO_5045512079" description="Feruloyl esterase" evidence="11">
    <location>
        <begin position="20"/>
        <end position="696"/>
    </location>
</feature>
<proteinExistence type="inferred from homology"/>
<evidence type="ECO:0000256" key="8">
    <source>
        <dbReference type="ARBA" id="ARBA00023326"/>
    </source>
</evidence>
<dbReference type="PANTHER" id="PTHR38050">
    <property type="match status" value="1"/>
</dbReference>
<evidence type="ECO:0000256" key="6">
    <source>
        <dbReference type="ARBA" id="ARBA00022801"/>
    </source>
</evidence>
<dbReference type="Gene3D" id="3.40.50.1820">
    <property type="entry name" value="alpha/beta hydrolase"/>
    <property type="match status" value="1"/>
</dbReference>
<protein>
    <recommendedName>
        <fullName evidence="14">Feruloyl esterase</fullName>
    </recommendedName>
</protein>
<evidence type="ECO:0000256" key="1">
    <source>
        <dbReference type="ARBA" id="ARBA00004613"/>
    </source>
</evidence>
<accession>A0ABN9PQR9</accession>
<evidence type="ECO:0000313" key="13">
    <source>
        <dbReference type="Proteomes" id="UP001189429"/>
    </source>
</evidence>
<evidence type="ECO:0000256" key="4">
    <source>
        <dbReference type="ARBA" id="ARBA00022651"/>
    </source>
</evidence>
<dbReference type="InterPro" id="IPR029058">
    <property type="entry name" value="AB_hydrolase_fold"/>
</dbReference>
<comment type="similarity">
    <text evidence="2">Belongs to the faeC family.</text>
</comment>
<keyword evidence="5 11" id="KW-0732">Signal</keyword>
<keyword evidence="7" id="KW-0119">Carbohydrate metabolism</keyword>
<evidence type="ECO:0000256" key="10">
    <source>
        <dbReference type="SAM" id="MobiDB-lite"/>
    </source>
</evidence>
<keyword evidence="13" id="KW-1185">Reference proteome</keyword>
<dbReference type="InterPro" id="IPR043595">
    <property type="entry name" value="FaeB/C/D"/>
</dbReference>
<organism evidence="12 13">
    <name type="scientific">Prorocentrum cordatum</name>
    <dbReference type="NCBI Taxonomy" id="2364126"/>
    <lineage>
        <taxon>Eukaryota</taxon>
        <taxon>Sar</taxon>
        <taxon>Alveolata</taxon>
        <taxon>Dinophyceae</taxon>
        <taxon>Prorocentrales</taxon>
        <taxon>Prorocentraceae</taxon>
        <taxon>Prorocentrum</taxon>
    </lineage>
</organism>
<reference evidence="12" key="1">
    <citation type="submission" date="2023-10" db="EMBL/GenBank/DDBJ databases">
        <authorList>
            <person name="Chen Y."/>
            <person name="Shah S."/>
            <person name="Dougan E. K."/>
            <person name="Thang M."/>
            <person name="Chan C."/>
        </authorList>
    </citation>
    <scope>NUCLEOTIDE SEQUENCE [LARGE SCALE GENOMIC DNA]</scope>
</reference>
<gene>
    <name evidence="12" type="ORF">PCOR1329_LOCUS4993</name>
</gene>
<comment type="function">
    <text evidence="9">Involved in degradation of plant cell walls. Hydrolyzes the feruloyl-arabinose ester bond in arabinoxylans, and the feruloyl-galactose ester bond in pectin. Active against paranitrophenyl-acetate, methyl ferulate and wheat arabinoxylan.</text>
</comment>
<keyword evidence="3" id="KW-0964">Secreted</keyword>